<keyword evidence="2" id="KW-1185">Reference proteome</keyword>
<dbReference type="OMA" id="SEACMVT"/>
<accession>A0A2I1CCS9</accession>
<dbReference type="Proteomes" id="UP000234474">
    <property type="component" value="Unassembled WGS sequence"/>
</dbReference>
<name>A0A2I1CCS9_ASPN1</name>
<dbReference type="GeneID" id="36537053"/>
<dbReference type="OrthoDB" id="6499973at2759"/>
<reference evidence="2" key="1">
    <citation type="journal article" date="2018" name="Proc. Natl. Acad. Sci. U.S.A.">
        <title>Linking secondary metabolites to gene clusters through genome sequencing of six diverse Aspergillus species.</title>
        <authorList>
            <person name="Kaerboelling I."/>
            <person name="Vesth T.C."/>
            <person name="Frisvad J.C."/>
            <person name="Nybo J.L."/>
            <person name="Theobald S."/>
            <person name="Kuo A."/>
            <person name="Bowyer P."/>
            <person name="Matsuda Y."/>
            <person name="Mondo S."/>
            <person name="Lyhne E.K."/>
            <person name="Kogle M.E."/>
            <person name="Clum A."/>
            <person name="Lipzen A."/>
            <person name="Salamov A."/>
            <person name="Ngan C.Y."/>
            <person name="Daum C."/>
            <person name="Chiniquy J."/>
            <person name="Barry K."/>
            <person name="LaButti K."/>
            <person name="Haridas S."/>
            <person name="Simmons B.A."/>
            <person name="Magnuson J.K."/>
            <person name="Mortensen U.H."/>
            <person name="Larsen T.O."/>
            <person name="Grigoriev I.V."/>
            <person name="Baker S.E."/>
            <person name="Andersen M.R."/>
        </authorList>
    </citation>
    <scope>NUCLEOTIDE SEQUENCE [LARGE SCALE GENOMIC DNA]</scope>
    <source>
        <strain evidence="2">IBT 16806</strain>
    </source>
</reference>
<dbReference type="VEuPathDB" id="FungiDB:P174DRAFT_458970"/>
<gene>
    <name evidence="1" type="ORF">P174DRAFT_458970</name>
</gene>
<organism evidence="1 2">
    <name type="scientific">Aspergillus novofumigatus (strain IBT 16806)</name>
    <dbReference type="NCBI Taxonomy" id="1392255"/>
    <lineage>
        <taxon>Eukaryota</taxon>
        <taxon>Fungi</taxon>
        <taxon>Dikarya</taxon>
        <taxon>Ascomycota</taxon>
        <taxon>Pezizomycotina</taxon>
        <taxon>Eurotiomycetes</taxon>
        <taxon>Eurotiomycetidae</taxon>
        <taxon>Eurotiales</taxon>
        <taxon>Aspergillaceae</taxon>
        <taxon>Aspergillus</taxon>
        <taxon>Aspergillus subgen. Fumigati</taxon>
    </lineage>
</organism>
<dbReference type="EMBL" id="MSZS01000003">
    <property type="protein sequence ID" value="PKX95430.1"/>
    <property type="molecule type" value="Genomic_DNA"/>
</dbReference>
<evidence type="ECO:0000313" key="2">
    <source>
        <dbReference type="Proteomes" id="UP000234474"/>
    </source>
</evidence>
<dbReference type="RefSeq" id="XP_024684025.1">
    <property type="nucleotide sequence ID" value="XM_024829727.1"/>
</dbReference>
<evidence type="ECO:0000313" key="1">
    <source>
        <dbReference type="EMBL" id="PKX95430.1"/>
    </source>
</evidence>
<dbReference type="AlphaFoldDB" id="A0A2I1CCS9"/>
<sequence length="172" mass="19857">MDKLAKIMNYLIKSDLYTKIHHRKPEDPEPDLTTGQLMKELYKDVIFSNKSFWDRAEIEQARQHFAEYLCVSKGQGYGLFKGCLIINEQLLKLIITSPLYGFVGMIDGRYPKTRYDLQYAGFIQQLTSKYMWELCPSVPEGLIPVYDAGTGKAYNEEGNVHLITTDQGVWLF</sequence>
<comment type="caution">
    <text evidence="1">The sequence shown here is derived from an EMBL/GenBank/DDBJ whole genome shotgun (WGS) entry which is preliminary data.</text>
</comment>
<dbReference type="STRING" id="1392255.A0A2I1CCS9"/>
<protein>
    <submittedName>
        <fullName evidence="1">Uncharacterized protein</fullName>
    </submittedName>
</protein>
<proteinExistence type="predicted"/>